<dbReference type="PANTHER" id="PTHR31579">
    <property type="entry name" value="OS03G0796600 PROTEIN"/>
    <property type="match status" value="1"/>
</dbReference>
<organism evidence="1 2">
    <name type="scientific">Carex littledalei</name>
    <dbReference type="NCBI Taxonomy" id="544730"/>
    <lineage>
        <taxon>Eukaryota</taxon>
        <taxon>Viridiplantae</taxon>
        <taxon>Streptophyta</taxon>
        <taxon>Embryophyta</taxon>
        <taxon>Tracheophyta</taxon>
        <taxon>Spermatophyta</taxon>
        <taxon>Magnoliopsida</taxon>
        <taxon>Liliopsida</taxon>
        <taxon>Poales</taxon>
        <taxon>Cyperaceae</taxon>
        <taxon>Cyperoideae</taxon>
        <taxon>Cariceae</taxon>
        <taxon>Carex</taxon>
        <taxon>Carex subgen. Euthyceras</taxon>
    </lineage>
</organism>
<dbReference type="NCBIfam" id="TIGR01615">
    <property type="entry name" value="A_thal_3542"/>
    <property type="match status" value="1"/>
</dbReference>
<dbReference type="InterPro" id="IPR006502">
    <property type="entry name" value="PDDEXK-like"/>
</dbReference>
<dbReference type="AlphaFoldDB" id="A0A833R8X1"/>
<comment type="caution">
    <text evidence="1">The sequence shown here is derived from an EMBL/GenBank/DDBJ whole genome shotgun (WGS) entry which is preliminary data.</text>
</comment>
<evidence type="ECO:0000313" key="2">
    <source>
        <dbReference type="Proteomes" id="UP000623129"/>
    </source>
</evidence>
<keyword evidence="2" id="KW-1185">Reference proteome</keyword>
<dbReference type="PANTHER" id="PTHR31579:SF42">
    <property type="entry name" value="DUF506 FAMILY PROTEIN (DUF506)"/>
    <property type="match status" value="1"/>
</dbReference>
<evidence type="ECO:0000313" key="1">
    <source>
        <dbReference type="EMBL" id="KAF3331328.1"/>
    </source>
</evidence>
<name>A0A833R8X1_9POAL</name>
<reference evidence="1" key="1">
    <citation type="submission" date="2020-01" db="EMBL/GenBank/DDBJ databases">
        <title>Genome sequence of Kobresia littledalei, the first chromosome-level genome in the family Cyperaceae.</title>
        <authorList>
            <person name="Qu G."/>
        </authorList>
    </citation>
    <scope>NUCLEOTIDE SEQUENCE</scope>
    <source>
        <strain evidence="1">C.B.Clarke</strain>
        <tissue evidence="1">Leaf</tissue>
    </source>
</reference>
<gene>
    <name evidence="1" type="ORF">FCM35_KLT02734</name>
</gene>
<evidence type="ECO:0008006" key="3">
    <source>
        <dbReference type="Google" id="ProtNLM"/>
    </source>
</evidence>
<proteinExistence type="predicted"/>
<dbReference type="EMBL" id="SWLB01000012">
    <property type="protein sequence ID" value="KAF3331328.1"/>
    <property type="molecule type" value="Genomic_DNA"/>
</dbReference>
<protein>
    <recommendedName>
        <fullName evidence="3">DUF506 family protein</fullName>
    </recommendedName>
</protein>
<dbReference type="Pfam" id="PF04720">
    <property type="entry name" value="PDDEXK_6"/>
    <property type="match status" value="1"/>
</dbReference>
<dbReference type="Proteomes" id="UP000623129">
    <property type="component" value="Unassembled WGS sequence"/>
</dbReference>
<sequence length="277" mass="31312">MGQQYKKVIAALDDTARARLWGPTVGDNFTLTSSDDMDELANLVDSFYDSDSGELEESEAGSTSLHETDGGDLIEMLDALLGEMKDELEVGPIRVEVERALWAIGSGAEDRFFMERVVDWLRKRGFDAGLCKSSWEQSDGPPAGSHEYIDVITRGKSRYIIEPNLPSNFEIARPSEEYTMIFQRLPKVFIGRPEHLKSIVRIMSTAAVESIKSAGMHVPPWRRREYVLAKWFSLYKRSANFGSVKMEKRGKNVRNCRMAIGDRNNRVSSKNFQGNFV</sequence>
<accession>A0A833R8X1</accession>
<dbReference type="OrthoDB" id="747933at2759"/>